<dbReference type="InterPro" id="IPR011701">
    <property type="entry name" value="MFS"/>
</dbReference>
<comment type="subcellular location">
    <subcellularLocation>
        <location evidence="1">Cell membrane</location>
        <topology evidence="1">Multi-pass membrane protein</topology>
    </subcellularLocation>
</comment>
<evidence type="ECO:0000256" key="2">
    <source>
        <dbReference type="ARBA" id="ARBA00022475"/>
    </source>
</evidence>
<evidence type="ECO:0000313" key="8">
    <source>
        <dbReference type="EMBL" id="GAA4248353.1"/>
    </source>
</evidence>
<dbReference type="InterPro" id="IPR050189">
    <property type="entry name" value="MFS_Efflux_Transporters"/>
</dbReference>
<feature type="domain" description="Major facilitator superfamily (MFS) profile" evidence="7">
    <location>
        <begin position="1"/>
        <end position="213"/>
    </location>
</feature>
<dbReference type="Gene3D" id="1.20.1250.20">
    <property type="entry name" value="MFS general substrate transporter like domains"/>
    <property type="match status" value="1"/>
</dbReference>
<dbReference type="PANTHER" id="PTHR43124:SF3">
    <property type="entry name" value="CHLORAMPHENICOL EFFLUX PUMP RV0191"/>
    <property type="match status" value="1"/>
</dbReference>
<dbReference type="PANTHER" id="PTHR43124">
    <property type="entry name" value="PURINE EFFLUX PUMP PBUE"/>
    <property type="match status" value="1"/>
</dbReference>
<dbReference type="InterPro" id="IPR036259">
    <property type="entry name" value="MFS_trans_sf"/>
</dbReference>
<evidence type="ECO:0000256" key="6">
    <source>
        <dbReference type="SAM" id="Phobius"/>
    </source>
</evidence>
<feature type="transmembrane region" description="Helical" evidence="6">
    <location>
        <begin position="183"/>
        <end position="205"/>
    </location>
</feature>
<sequence length="213" mass="21125">MFVLGSGELLVVGLLNLIADDLRVSIRAAGVLVTAYALGLAIGGPVLTALTIKLNKRTILIGTVVLVIACTLVPVLTDSFGLFVAVRCVIGALHGLFVAVGFVLAMSIVPPERMGRAISVVVSGLFVSTALGVPLGTLVGRVLGWRGSGGQLASSLPASAANVGIALGSFAGGVAIGTSTASATVITGLVIAAVSILAAWATSFLKPPVVATA</sequence>
<proteinExistence type="predicted"/>
<dbReference type="InterPro" id="IPR020846">
    <property type="entry name" value="MFS_dom"/>
</dbReference>
<keyword evidence="2" id="KW-1003">Cell membrane</keyword>
<feature type="transmembrane region" description="Helical" evidence="6">
    <location>
        <begin position="59"/>
        <end position="76"/>
    </location>
</feature>
<keyword evidence="9" id="KW-1185">Reference proteome</keyword>
<feature type="transmembrane region" description="Helical" evidence="6">
    <location>
        <begin position="117"/>
        <end position="136"/>
    </location>
</feature>
<dbReference type="EMBL" id="BAABAT010000005">
    <property type="protein sequence ID" value="GAA4248353.1"/>
    <property type="molecule type" value="Genomic_DNA"/>
</dbReference>
<organism evidence="8 9">
    <name type="scientific">Dactylosporangium darangshiense</name>
    <dbReference type="NCBI Taxonomy" id="579108"/>
    <lineage>
        <taxon>Bacteria</taxon>
        <taxon>Bacillati</taxon>
        <taxon>Actinomycetota</taxon>
        <taxon>Actinomycetes</taxon>
        <taxon>Micromonosporales</taxon>
        <taxon>Micromonosporaceae</taxon>
        <taxon>Dactylosporangium</taxon>
    </lineage>
</organism>
<gene>
    <name evidence="8" type="ORF">GCM10022255_028070</name>
</gene>
<evidence type="ECO:0000256" key="4">
    <source>
        <dbReference type="ARBA" id="ARBA00022989"/>
    </source>
</evidence>
<protein>
    <recommendedName>
        <fullName evidence="7">Major facilitator superfamily (MFS) profile domain-containing protein</fullName>
    </recommendedName>
</protein>
<keyword evidence="4 6" id="KW-1133">Transmembrane helix</keyword>
<dbReference type="PROSITE" id="PS50850">
    <property type="entry name" value="MFS"/>
    <property type="match status" value="1"/>
</dbReference>
<evidence type="ECO:0000313" key="9">
    <source>
        <dbReference type="Proteomes" id="UP001500620"/>
    </source>
</evidence>
<comment type="caution">
    <text evidence="8">The sequence shown here is derived from an EMBL/GenBank/DDBJ whole genome shotgun (WGS) entry which is preliminary data.</text>
</comment>
<evidence type="ECO:0000256" key="5">
    <source>
        <dbReference type="ARBA" id="ARBA00023136"/>
    </source>
</evidence>
<feature type="transmembrane region" description="Helical" evidence="6">
    <location>
        <begin position="156"/>
        <end position="176"/>
    </location>
</feature>
<dbReference type="Pfam" id="PF07690">
    <property type="entry name" value="MFS_1"/>
    <property type="match status" value="1"/>
</dbReference>
<evidence type="ECO:0000256" key="3">
    <source>
        <dbReference type="ARBA" id="ARBA00022692"/>
    </source>
</evidence>
<name>A0ABP8D6V9_9ACTN</name>
<dbReference type="Proteomes" id="UP001500620">
    <property type="component" value="Unassembled WGS sequence"/>
</dbReference>
<accession>A0ABP8D6V9</accession>
<feature type="transmembrane region" description="Helical" evidence="6">
    <location>
        <begin position="82"/>
        <end position="105"/>
    </location>
</feature>
<keyword evidence="5 6" id="KW-0472">Membrane</keyword>
<evidence type="ECO:0000256" key="1">
    <source>
        <dbReference type="ARBA" id="ARBA00004651"/>
    </source>
</evidence>
<reference evidence="9" key="1">
    <citation type="journal article" date="2019" name="Int. J. Syst. Evol. Microbiol.">
        <title>The Global Catalogue of Microorganisms (GCM) 10K type strain sequencing project: providing services to taxonomists for standard genome sequencing and annotation.</title>
        <authorList>
            <consortium name="The Broad Institute Genomics Platform"/>
            <consortium name="The Broad Institute Genome Sequencing Center for Infectious Disease"/>
            <person name="Wu L."/>
            <person name="Ma J."/>
        </authorList>
    </citation>
    <scope>NUCLEOTIDE SEQUENCE [LARGE SCALE GENOMIC DNA]</scope>
    <source>
        <strain evidence="9">JCM 17441</strain>
    </source>
</reference>
<feature type="transmembrane region" description="Helical" evidence="6">
    <location>
        <begin position="29"/>
        <end position="52"/>
    </location>
</feature>
<evidence type="ECO:0000259" key="7">
    <source>
        <dbReference type="PROSITE" id="PS50850"/>
    </source>
</evidence>
<keyword evidence="3 6" id="KW-0812">Transmembrane</keyword>
<dbReference type="SUPFAM" id="SSF103473">
    <property type="entry name" value="MFS general substrate transporter"/>
    <property type="match status" value="1"/>
</dbReference>